<keyword evidence="2" id="KW-0812">Transmembrane</keyword>
<feature type="compositionally biased region" description="Basic and acidic residues" evidence="1">
    <location>
        <begin position="403"/>
        <end position="421"/>
    </location>
</feature>
<reference evidence="3 4" key="1">
    <citation type="submission" date="2019-03" db="EMBL/GenBank/DDBJ databases">
        <title>Genomic Encyclopedia of Archaeal and Bacterial Type Strains, Phase II (KMG-II): from individual species to whole genera.</title>
        <authorList>
            <person name="Goeker M."/>
        </authorList>
    </citation>
    <scope>NUCLEOTIDE SEQUENCE [LARGE SCALE GENOMIC DNA]</scope>
    <source>
        <strain evidence="3 4">DSM 24782</strain>
    </source>
</reference>
<dbReference type="Proteomes" id="UP000295344">
    <property type="component" value="Unassembled WGS sequence"/>
</dbReference>
<name>A0A4R7FM69_9MICO</name>
<dbReference type="EMBL" id="SOAM01000002">
    <property type="protein sequence ID" value="TDS77541.1"/>
    <property type="molecule type" value="Genomic_DNA"/>
</dbReference>
<dbReference type="Gene3D" id="1.20.1250.20">
    <property type="entry name" value="MFS general substrate transporter like domains"/>
    <property type="match status" value="2"/>
</dbReference>
<feature type="transmembrane region" description="Helical" evidence="2">
    <location>
        <begin position="72"/>
        <end position="90"/>
    </location>
</feature>
<evidence type="ECO:0000313" key="3">
    <source>
        <dbReference type="EMBL" id="TDS77541.1"/>
    </source>
</evidence>
<keyword evidence="2" id="KW-1133">Transmembrane helix</keyword>
<feature type="region of interest" description="Disordered" evidence="1">
    <location>
        <begin position="391"/>
        <end position="428"/>
    </location>
</feature>
<dbReference type="AlphaFoldDB" id="A0A4R7FM69"/>
<feature type="transmembrane region" description="Helical" evidence="2">
    <location>
        <begin position="243"/>
        <end position="264"/>
    </location>
</feature>
<feature type="transmembrane region" description="Helical" evidence="2">
    <location>
        <begin position="42"/>
        <end position="60"/>
    </location>
</feature>
<evidence type="ECO:0000256" key="1">
    <source>
        <dbReference type="SAM" id="MobiDB-lite"/>
    </source>
</evidence>
<dbReference type="GO" id="GO:0022857">
    <property type="term" value="F:transmembrane transporter activity"/>
    <property type="evidence" value="ECO:0007669"/>
    <property type="project" value="InterPro"/>
</dbReference>
<comment type="caution">
    <text evidence="3">The sequence shown here is derived from an EMBL/GenBank/DDBJ whole genome shotgun (WGS) entry which is preliminary data.</text>
</comment>
<organism evidence="3 4">
    <name type="scientific">Amnibacterium kyonggiense</name>
    <dbReference type="NCBI Taxonomy" id="595671"/>
    <lineage>
        <taxon>Bacteria</taxon>
        <taxon>Bacillati</taxon>
        <taxon>Actinomycetota</taxon>
        <taxon>Actinomycetes</taxon>
        <taxon>Micrococcales</taxon>
        <taxon>Microbacteriaceae</taxon>
        <taxon>Amnibacterium</taxon>
    </lineage>
</organism>
<dbReference type="InterPro" id="IPR036259">
    <property type="entry name" value="MFS_trans_sf"/>
</dbReference>
<keyword evidence="4" id="KW-1185">Reference proteome</keyword>
<dbReference type="InterPro" id="IPR052524">
    <property type="entry name" value="MFS_Cyanate_Porter"/>
</dbReference>
<feature type="transmembrane region" description="Helical" evidence="2">
    <location>
        <begin position="271"/>
        <end position="291"/>
    </location>
</feature>
<feature type="transmembrane region" description="Helical" evidence="2">
    <location>
        <begin position="361"/>
        <end position="384"/>
    </location>
</feature>
<keyword evidence="2" id="KW-0472">Membrane</keyword>
<protein>
    <submittedName>
        <fullName evidence="3">CP family cyanate transporter-like MFS transporter</fullName>
    </submittedName>
</protein>
<dbReference type="InterPro" id="IPR011701">
    <property type="entry name" value="MFS"/>
</dbReference>
<feature type="transmembrane region" description="Helical" evidence="2">
    <location>
        <begin position="297"/>
        <end position="320"/>
    </location>
</feature>
<dbReference type="SUPFAM" id="SSF103473">
    <property type="entry name" value="MFS general substrate transporter"/>
    <property type="match status" value="1"/>
</dbReference>
<feature type="transmembrane region" description="Helical" evidence="2">
    <location>
        <begin position="160"/>
        <end position="181"/>
    </location>
</feature>
<feature type="transmembrane region" description="Helical" evidence="2">
    <location>
        <begin position="96"/>
        <end position="117"/>
    </location>
</feature>
<feature type="transmembrane region" description="Helical" evidence="2">
    <location>
        <begin position="202"/>
        <end position="223"/>
    </location>
</feature>
<gene>
    <name evidence="3" type="ORF">CLV52_2493</name>
</gene>
<evidence type="ECO:0000256" key="2">
    <source>
        <dbReference type="SAM" id="Phobius"/>
    </source>
</evidence>
<accession>A0A4R7FM69</accession>
<feature type="transmembrane region" description="Helical" evidence="2">
    <location>
        <begin position="332"/>
        <end position="355"/>
    </location>
</feature>
<dbReference type="PANTHER" id="PTHR23523">
    <property type="match status" value="1"/>
</dbReference>
<proteinExistence type="predicted"/>
<dbReference type="OrthoDB" id="5317164at2"/>
<dbReference type="RefSeq" id="WP_133766598.1">
    <property type="nucleotide sequence ID" value="NZ_BAAARP010000004.1"/>
</dbReference>
<feature type="transmembrane region" description="Helical" evidence="2">
    <location>
        <begin position="129"/>
        <end position="154"/>
    </location>
</feature>
<dbReference type="Pfam" id="PF07690">
    <property type="entry name" value="MFS_1"/>
    <property type="match status" value="1"/>
</dbReference>
<sequence length="428" mass="43130">MTRTRSAAVLVAAVLVTAFSLRTAVASVGVLLSELRADLALSPALAGVLTSLPVLCFAALGPFAPRMAARIGLDRLLVLGFAAVTVGTALRPFTGQAGFTACSLLAYAGCAVVNVLLPGLIGRDFPGRVPLLTAGYSTAIAVGVGLASLVTVPIADGGAMWRLGLVVWAVPAAAATLLLALRPTPRVLRGPEEAAPPRVPRRAALLGALPLAVYFGTQGLQSYVAIGWMPLFLRSAGLSAEQAGALVALLLITAVPVSLVVPLLARGPHLLTTVLVLAAAYAAGYVGLATAPVPGAVVWMLLIGTGAGAFPLALAVIGGWSRHATATAGFSAAVQSIGYLIAAPGPVLVGVASAAVGTRTALLTVLGVTWVVHAAAGVTTAIVVRRRTAADAAGARSSSRPPGDLRRGSARDGGSRWRDARPCPPKPR</sequence>
<evidence type="ECO:0000313" key="4">
    <source>
        <dbReference type="Proteomes" id="UP000295344"/>
    </source>
</evidence>
<dbReference type="PANTHER" id="PTHR23523:SF2">
    <property type="entry name" value="2-NITROIMIDAZOLE TRANSPORTER"/>
    <property type="match status" value="1"/>
</dbReference>